<dbReference type="Proteomes" id="UP000828941">
    <property type="component" value="Chromosome 12"/>
</dbReference>
<name>A0ACB9L827_BAUVA</name>
<keyword evidence="2" id="KW-1185">Reference proteome</keyword>
<evidence type="ECO:0000313" key="2">
    <source>
        <dbReference type="Proteomes" id="UP000828941"/>
    </source>
</evidence>
<accession>A0ACB9L827</accession>
<evidence type="ECO:0000313" key="1">
    <source>
        <dbReference type="EMBL" id="KAI4305906.1"/>
    </source>
</evidence>
<comment type="caution">
    <text evidence="1">The sequence shown here is derived from an EMBL/GenBank/DDBJ whole genome shotgun (WGS) entry which is preliminary data.</text>
</comment>
<organism evidence="1 2">
    <name type="scientific">Bauhinia variegata</name>
    <name type="common">Purple orchid tree</name>
    <name type="synonym">Phanera variegata</name>
    <dbReference type="NCBI Taxonomy" id="167791"/>
    <lineage>
        <taxon>Eukaryota</taxon>
        <taxon>Viridiplantae</taxon>
        <taxon>Streptophyta</taxon>
        <taxon>Embryophyta</taxon>
        <taxon>Tracheophyta</taxon>
        <taxon>Spermatophyta</taxon>
        <taxon>Magnoliopsida</taxon>
        <taxon>eudicotyledons</taxon>
        <taxon>Gunneridae</taxon>
        <taxon>Pentapetalae</taxon>
        <taxon>rosids</taxon>
        <taxon>fabids</taxon>
        <taxon>Fabales</taxon>
        <taxon>Fabaceae</taxon>
        <taxon>Cercidoideae</taxon>
        <taxon>Cercideae</taxon>
        <taxon>Bauhiniinae</taxon>
        <taxon>Bauhinia</taxon>
    </lineage>
</organism>
<gene>
    <name evidence="1" type="ORF">L6164_029236</name>
</gene>
<dbReference type="EMBL" id="CM039437">
    <property type="protein sequence ID" value="KAI4305906.1"/>
    <property type="molecule type" value="Genomic_DNA"/>
</dbReference>
<proteinExistence type="predicted"/>
<sequence>MKLGKILINRQKHLHCMDSSSYSQGKPSPLHSAMDPIEKRAARMSVPQFGGWDQDAAGFTDYSMVFTKARENKKHQKTDISEVRKMSIEKDQEFMNGKYQKSHHHHAHAQPRAQAQAQPREDPALMGRRRVLTYINCCIKP</sequence>
<protein>
    <submittedName>
        <fullName evidence="1">Uncharacterized protein</fullName>
    </submittedName>
</protein>
<reference evidence="1 2" key="1">
    <citation type="journal article" date="2022" name="DNA Res.">
        <title>Chromosomal-level genome assembly of the orchid tree Bauhinia variegata (Leguminosae; Cercidoideae) supports the allotetraploid origin hypothesis of Bauhinia.</title>
        <authorList>
            <person name="Zhong Y."/>
            <person name="Chen Y."/>
            <person name="Zheng D."/>
            <person name="Pang J."/>
            <person name="Liu Y."/>
            <person name="Luo S."/>
            <person name="Meng S."/>
            <person name="Qian L."/>
            <person name="Wei D."/>
            <person name="Dai S."/>
            <person name="Zhou R."/>
        </authorList>
    </citation>
    <scope>NUCLEOTIDE SEQUENCE [LARGE SCALE GENOMIC DNA]</scope>
    <source>
        <strain evidence="1">BV-YZ2020</strain>
    </source>
</reference>